<reference evidence="4 5" key="1">
    <citation type="submission" date="2022-12" db="EMBL/GenBank/DDBJ databases">
        <title>Genomic features and morphological characterization of a novel Knufia sp. strain isolated from spacecraft assembly facility.</title>
        <authorList>
            <person name="Teixeira M."/>
            <person name="Chander A.M."/>
            <person name="Stajich J.E."/>
            <person name="Venkateswaran K."/>
        </authorList>
    </citation>
    <scope>NUCLEOTIDE SEQUENCE [LARGE SCALE GENOMIC DNA]</scope>
    <source>
        <strain evidence="4 5">FJI-L2-BK-P2</strain>
    </source>
</reference>
<comment type="caution">
    <text evidence="4">The sequence shown here is derived from an EMBL/GenBank/DDBJ whole genome shotgun (WGS) entry which is preliminary data.</text>
</comment>
<evidence type="ECO:0000313" key="4">
    <source>
        <dbReference type="EMBL" id="KAK5948437.1"/>
    </source>
</evidence>
<dbReference type="AlphaFoldDB" id="A0AAN8I195"/>
<evidence type="ECO:0000313" key="5">
    <source>
        <dbReference type="Proteomes" id="UP001316803"/>
    </source>
</evidence>
<feature type="region of interest" description="Disordered" evidence="2">
    <location>
        <begin position="177"/>
        <end position="204"/>
    </location>
</feature>
<keyword evidence="3" id="KW-1133">Transmembrane helix</keyword>
<proteinExistence type="predicted"/>
<evidence type="ECO:0000256" key="3">
    <source>
        <dbReference type="SAM" id="Phobius"/>
    </source>
</evidence>
<organism evidence="4 5">
    <name type="scientific">Knufia fluminis</name>
    <dbReference type="NCBI Taxonomy" id="191047"/>
    <lineage>
        <taxon>Eukaryota</taxon>
        <taxon>Fungi</taxon>
        <taxon>Dikarya</taxon>
        <taxon>Ascomycota</taxon>
        <taxon>Pezizomycotina</taxon>
        <taxon>Eurotiomycetes</taxon>
        <taxon>Chaetothyriomycetidae</taxon>
        <taxon>Chaetothyriales</taxon>
        <taxon>Trichomeriaceae</taxon>
        <taxon>Knufia</taxon>
    </lineage>
</organism>
<accession>A0AAN8I195</accession>
<keyword evidence="3" id="KW-0812">Transmembrane</keyword>
<keyword evidence="5" id="KW-1185">Reference proteome</keyword>
<dbReference type="Proteomes" id="UP001316803">
    <property type="component" value="Unassembled WGS sequence"/>
</dbReference>
<sequence>MVLPLVHSQAIAAWNPTTGLLQDLVFCKEFIIWALFMFIWLASGYIMTWPPGNEWTIFTIALWAFYVGVSAVQATVTGTSATLATTSSLTISMGTVTNTMTTLMNRHTQYQAINNQVNKRFREELNGYHKILNKKGGSHHIPEDVRDFMETQIRINANLTARLDDAENELRILRLASSSNKKTDTENGDQGTQDPTCGAPAFEE</sequence>
<evidence type="ECO:0000256" key="2">
    <source>
        <dbReference type="SAM" id="MobiDB-lite"/>
    </source>
</evidence>
<keyword evidence="1" id="KW-0175">Coiled coil</keyword>
<feature type="transmembrane region" description="Helical" evidence="3">
    <location>
        <begin position="30"/>
        <end position="48"/>
    </location>
</feature>
<evidence type="ECO:0000256" key="1">
    <source>
        <dbReference type="SAM" id="Coils"/>
    </source>
</evidence>
<name>A0AAN8I195_9EURO</name>
<gene>
    <name evidence="4" type="ORF">OHC33_010471</name>
</gene>
<protein>
    <submittedName>
        <fullName evidence="4">Uncharacterized protein</fullName>
    </submittedName>
</protein>
<feature type="coiled-coil region" evidence="1">
    <location>
        <begin position="149"/>
        <end position="176"/>
    </location>
</feature>
<keyword evidence="3" id="KW-0472">Membrane</keyword>
<dbReference type="EMBL" id="JAKLMC020000047">
    <property type="protein sequence ID" value="KAK5948437.1"/>
    <property type="molecule type" value="Genomic_DNA"/>
</dbReference>
<feature type="transmembrane region" description="Helical" evidence="3">
    <location>
        <begin position="55"/>
        <end position="76"/>
    </location>
</feature>